<keyword evidence="3" id="KW-0812">Transmembrane</keyword>
<dbReference type="PANTHER" id="PTHR32305:SF15">
    <property type="entry name" value="PROTEIN RHSA-RELATED"/>
    <property type="match status" value="1"/>
</dbReference>
<keyword evidence="3" id="KW-1133">Transmembrane helix</keyword>
<dbReference type="Gene3D" id="2.180.10.10">
    <property type="entry name" value="RHS repeat-associated core"/>
    <property type="match status" value="1"/>
</dbReference>
<dbReference type="Proteomes" id="UP000182932">
    <property type="component" value="Unassembled WGS sequence"/>
</dbReference>
<dbReference type="InterPro" id="IPR022385">
    <property type="entry name" value="Rhs_assc_core"/>
</dbReference>
<feature type="compositionally biased region" description="Basic and acidic residues" evidence="2">
    <location>
        <begin position="2107"/>
        <end position="2118"/>
    </location>
</feature>
<dbReference type="PANTHER" id="PTHR32305">
    <property type="match status" value="1"/>
</dbReference>
<dbReference type="RefSeq" id="WP_074834192.1">
    <property type="nucleotide sequence ID" value="NZ_FNYY01000001.1"/>
</dbReference>
<accession>A0A975W5R5</accession>
<dbReference type="Pfam" id="PF25023">
    <property type="entry name" value="TEN_YD-shell"/>
    <property type="match status" value="1"/>
</dbReference>
<dbReference type="InterPro" id="IPR056823">
    <property type="entry name" value="TEN-like_YD-shell"/>
</dbReference>
<feature type="transmembrane region" description="Helical" evidence="3">
    <location>
        <begin position="2480"/>
        <end position="2507"/>
    </location>
</feature>
<keyword evidence="6" id="KW-1185">Reference proteome</keyword>
<keyword evidence="1" id="KW-0677">Repeat</keyword>
<protein>
    <submittedName>
        <fullName evidence="5">RHS repeat-associated core domain-containing protein</fullName>
    </submittedName>
</protein>
<evidence type="ECO:0000256" key="2">
    <source>
        <dbReference type="SAM" id="MobiDB-lite"/>
    </source>
</evidence>
<proteinExistence type="predicted"/>
<feature type="transmembrane region" description="Helical" evidence="3">
    <location>
        <begin position="2554"/>
        <end position="2577"/>
    </location>
</feature>
<sequence length="2735" mass="293137">MTRQSPAETSPDKANVPAIRSFEFNDAAVGDIKTSVNQFRGTLSLPIDFLTLEGRKGLDVKVSALYSSNIARDVETWNLDAPTGILGLGWQMPVERIVVETSGNGSPASDRHFLIAGGSANPMICTGTDSAGRQSYQLRQFQFWQITYDPADESWRIVKEDGTVHSYGGRGAANAVQWGVRWGNFTGSSSRLDGQERYARAWNLARTETVAGDAVSYEYRATEVAVGDRGGKTYTQASYVSQITDSLGRVVKFVYGEKYGAGNPSPQQIVEYHAANSGKPAPNAYQDVYETLYLERVEVFNAQGRQIHGLTYTYDFINLAATTDPARDLMWKRVLTSVFQWSPEGRVLPSMRFAYDNDTSAVNPGALIKITYPGGAEASVGYKELVLDAPRRTTLKNPLGQATPGVWHGPDYVLTSFTGANGFRLLVSTWNGRWQSVDITPAALCNAQIDPQSLWASPQEGYLAVSGRDTQGNRDVLCLFRPDPAVFGAWTLDVQGVRYLDLRAGKSGRSVYAAGRDYVIAGNLDFSAGVYQGFSWDWQRQAWSAPPIRPSGSQATANGNFALAAFDTYYVAATWDAKTRRIGYETFYRAADRSWQPGGSWHTANVDIAEENGQRLLAVVAQSSYLATTYVTSTSVSAINYAVAVHQLDERFAAINGASPKTMQETAAVDNGTAAYNVFQTVASQNYLNNNLINLRNEGGDQRASANVNWVEKTLTLAAGERPNFASEIDATAFVTVDGAQRTTAEILRFDPNQPASAAWQPQPNVVQSGSAATVFGSYLTIGETVYFNRTDGSWRALSQQLTGLGPEASVANRAPNYIAFQDSDDASAHSYIVATRNGDIGPVQVLPGGPQKVSVPADAAGPGSNLAGLRFLVTYPSAEDFDQAGSLTLINLDNGVLEDFARDTPVAWTAIANPFDPDQGFVESFIYANSSTAIVSYDTRTGLAQYPEVSVVTGVKTTGNDLPRNQPDGRSEYYYSNGVSPQDSLKYPTGWILNYDQTLNGVELARRDFDARGDLVAEQLNYWQVFTKGPGGRQLFGSYAKPVETRTTRDAVTVTSFAEFDSESGLERSRRQDYHDSRGNRKWLSKSLVFAHEVPEYKVAFEARHYLSAIARMDRAVTDNASGKVTVIESKATTWKDWSAGAAPSRLAKSGSWQWKAEGSTPDFDYSGGANAGWVREAEILSRSAKSLLIEEQIDARGAASSFVYDSDSRYLVASFPGAARSAGWASYWGAEPYEAPDGWSLGRGAEIVPPSAQGEIDAHTGTRAIRLNPGAATGTEALRRNWIARGKGRMIVSAWVKRPEGFDTSAGAAELTVVVNGTLTARSPFPDPCGDWLYLAAGFDLTADKSDITVSLTNANTEAPVLVDNLCIAPGDCTWSATGFDTRLWLPDAKLEANGVTSRSRYDPFGRVVLRTNARDELSEIATHYQSRDGHEGSFDPADPNSQAVLRPASGGRMETFTRGGAWRATWAPGAAGDWQSSGGMLTNAGATGPATLTAATADPARGFALGAQLRPVTTPVGALGISVGTSVKLDWNPATGLWNLTGPGTAKARSGEPLTGHDRVMTLALPEEARASLRSGAPATVPPQIVTAFARRGLHLPRDARVARHPETGVQEIHPPGADYRYVLTPLDDAEEAKVAVHRVGGVWQLLVHKRSLVFRIDGKVIFSEVFDNAITGALTLHFDSQVEISDLALGHAPAAAVNYTDTTGIPLQQQGLEHERMTVSQFLADSQGRLAVKAKPAWIAASDKTPLLAYTPDMARLDWTSGQMTGRVAEAYPDDGGFPYAREVFEASPLGRTVASGLPGADFAIGAHDSRIAYGANDGSHGLPIAGYLRETVTDPNGNVTTTISTTLGQVVVQSAERTKGQLITSFVIYDDAGNPVERRQPNYFDPPADSLPEDWVIAQSFDFAGRPLTKTIGRTGSSQFVYSDAGDLRFMEDPEGAAGGTYLYWTYDRLGRPLENGYLTGSFDRKTLTAKATEAPGWPATPDTWRKRQHWDGTDPAANAIGRLTQVETSQSDEGTSASRDSYRYDLFGNTVQIRQAVTGVSGDRQTDYAFDAQGSPLAVQYPRDIEGTRWRLSYRYDALGRVSTISQGETGNEELIRYAYRADGRPEAEQRPGDGSTPSDREYAYNPPLWPTRLHDSTATAALFTEELSYTAGGYKGAGYYDGVIAKAGYPAAGGAPAHDFAYAYNGLGEIETADCAAEPEWSLGTDGPVRYDANGNMRAANLGTREIAFTYVAQTQRLKTLRDVTGGGDVEVARYTYTKNGAAKTSKTVGTPFENGREIAFDHDPGISRPVAARVAGGDDVTYRYGATGRRVLKTVPRDNGAVEQTVYAYGADNVPLYEQAPRDEMLYGFGPQGLALLRHNGKVYYILRDHLGSVRRLLDDKNAVVADFDYLPYGTVSRSSGPALNATNLRFTGHRFDADLGLYDTPARFYGAQIGRFLDTDPMSQFNSPYTYAANNPVLYVDPDGRFSIGSLFSAIAGVIIGAVEILIGVAIDVVAGVLEVVTGGLATPAAVALAAAAGFFYGAGASSIIYSVLNVQSFDWKEYGISMGVGAVAGAISFGFGALGTAAATSAGATATVQAASKATQTVVEYGIKAGFGAVGGAVSGAVSTSLNDVAHNVTPGFDVVSGALWGAVSTAITAGTAGPAYKAGFKEFGKRVLINTAKKEAIGISVSVTRNAVNGDPLDKGLVNTAVSGAVWGSIGAVGAKSAGKETTEDAFAAIGAMAVI</sequence>
<gene>
    <name evidence="5" type="ORF">SAMN04487940_1017</name>
</gene>
<evidence type="ECO:0000256" key="3">
    <source>
        <dbReference type="SAM" id="Phobius"/>
    </source>
</evidence>
<organism evidence="5 6">
    <name type="scientific">Marinovum algicola</name>
    <dbReference type="NCBI Taxonomy" id="42444"/>
    <lineage>
        <taxon>Bacteria</taxon>
        <taxon>Pseudomonadati</taxon>
        <taxon>Pseudomonadota</taxon>
        <taxon>Alphaproteobacteria</taxon>
        <taxon>Rhodobacterales</taxon>
        <taxon>Roseobacteraceae</taxon>
        <taxon>Marinovum</taxon>
    </lineage>
</organism>
<dbReference type="NCBIfam" id="TIGR03696">
    <property type="entry name" value="Rhs_assc_core"/>
    <property type="match status" value="1"/>
</dbReference>
<evidence type="ECO:0000256" key="1">
    <source>
        <dbReference type="ARBA" id="ARBA00022737"/>
    </source>
</evidence>
<comment type="caution">
    <text evidence="5">The sequence shown here is derived from an EMBL/GenBank/DDBJ whole genome shotgun (WGS) entry which is preliminary data.</text>
</comment>
<evidence type="ECO:0000313" key="6">
    <source>
        <dbReference type="Proteomes" id="UP000182932"/>
    </source>
</evidence>
<dbReference type="EMBL" id="FNYY01000001">
    <property type="protein sequence ID" value="SEI49570.1"/>
    <property type="molecule type" value="Genomic_DNA"/>
</dbReference>
<feature type="domain" description="Teneurin-like YD-shell" evidence="4">
    <location>
        <begin position="2186"/>
        <end position="2465"/>
    </location>
</feature>
<feature type="region of interest" description="Disordered" evidence="2">
    <location>
        <begin position="2107"/>
        <end position="2136"/>
    </location>
</feature>
<evidence type="ECO:0000259" key="4">
    <source>
        <dbReference type="Pfam" id="PF25023"/>
    </source>
</evidence>
<feature type="transmembrane region" description="Helical" evidence="3">
    <location>
        <begin position="2519"/>
        <end position="2542"/>
    </location>
</feature>
<evidence type="ECO:0000313" key="5">
    <source>
        <dbReference type="EMBL" id="SEI49570.1"/>
    </source>
</evidence>
<name>A0A975W5R5_9RHOB</name>
<dbReference type="InterPro" id="IPR050708">
    <property type="entry name" value="T6SS_VgrG/RHS"/>
</dbReference>
<reference evidence="5 6" key="1">
    <citation type="submission" date="2016-10" db="EMBL/GenBank/DDBJ databases">
        <authorList>
            <person name="Varghese N."/>
            <person name="Submissions S."/>
        </authorList>
    </citation>
    <scope>NUCLEOTIDE SEQUENCE [LARGE SCALE GENOMIC DNA]</scope>
    <source>
        <strain evidence="5 6">FF3</strain>
    </source>
</reference>
<dbReference type="GeneID" id="80816288"/>
<keyword evidence="3" id="KW-0472">Membrane</keyword>